<dbReference type="EMBL" id="CP003002">
    <property type="protein sequence ID" value="AEO55465.1"/>
    <property type="molecule type" value="Genomic_DNA"/>
</dbReference>
<dbReference type="Gene3D" id="3.60.21.10">
    <property type="match status" value="1"/>
</dbReference>
<feature type="domain" description="Calcineurin-like phosphoesterase" evidence="1">
    <location>
        <begin position="67"/>
        <end position="258"/>
    </location>
</feature>
<sequence>MLRHLNNLLILLRLRRASPWNPRTPLDWLLASPLQWLTSLLYRHVLLPLRGRPFHPPSSRWRRRRPIRVVCLSDTHNLVPDHRSPTTAIPDGDLLIHCGDLTVGGTPAEIQRQVDWLRGLGHRWKVVVGGNHDSWLDERVRTRTGEEEGGEEEEEEGGEVDWTGIEYLCDRAVELEFEGGRRLNVYGFGAVPRCGEGFAFQYDRDKHPWRGRVPEETDVLVTHTPPAYHLDLGLGCAGLLDEVWRVKPKLHVFGHVHYGHGKEAVYYDECQRAYESLMARPAAGPLRDLVSVARWRDAFNVLWYGVASILWKWIMLGPGTNNGALMVNASLMYGNSGRLRNPAIVVDL</sequence>
<dbReference type="GeneID" id="11509123"/>
<proteinExistence type="predicted"/>
<keyword evidence="3" id="KW-1185">Reference proteome</keyword>
<protein>
    <recommendedName>
        <fullName evidence="1">Calcineurin-like phosphoesterase domain-containing protein</fullName>
    </recommendedName>
</protein>
<dbReference type="PANTHER" id="PTHR12905">
    <property type="entry name" value="METALLOPHOSPHOESTERASE"/>
    <property type="match status" value="1"/>
</dbReference>
<dbReference type="CDD" id="cd07379">
    <property type="entry name" value="MPP_239FB"/>
    <property type="match status" value="1"/>
</dbReference>
<organism evidence="2 3">
    <name type="scientific">Thermothelomyces thermophilus (strain ATCC 42464 / BCRC 31852 / DSM 1799)</name>
    <name type="common">Sporotrichum thermophile</name>
    <dbReference type="NCBI Taxonomy" id="573729"/>
    <lineage>
        <taxon>Eukaryota</taxon>
        <taxon>Fungi</taxon>
        <taxon>Dikarya</taxon>
        <taxon>Ascomycota</taxon>
        <taxon>Pezizomycotina</taxon>
        <taxon>Sordariomycetes</taxon>
        <taxon>Sordariomycetidae</taxon>
        <taxon>Sordariales</taxon>
        <taxon>Chaetomiaceae</taxon>
        <taxon>Thermothelomyces</taxon>
    </lineage>
</organism>
<dbReference type="eggNOG" id="KOG3947">
    <property type="taxonomic scope" value="Eukaryota"/>
</dbReference>
<dbReference type="Pfam" id="PF00149">
    <property type="entry name" value="Metallophos"/>
    <property type="match status" value="1"/>
</dbReference>
<dbReference type="InParanoid" id="G2Q5M9"/>
<dbReference type="Proteomes" id="UP000007322">
    <property type="component" value="Chromosome 1"/>
</dbReference>
<dbReference type="OrthoDB" id="630188at2759"/>
<evidence type="ECO:0000259" key="1">
    <source>
        <dbReference type="Pfam" id="PF00149"/>
    </source>
</evidence>
<dbReference type="InterPro" id="IPR051693">
    <property type="entry name" value="UPF0046_metallophosphoest"/>
</dbReference>
<evidence type="ECO:0000313" key="2">
    <source>
        <dbReference type="EMBL" id="AEO55465.1"/>
    </source>
</evidence>
<name>G2Q5M9_THET4</name>
<dbReference type="OMA" id="PHHDAWS"/>
<dbReference type="GO" id="GO:0016787">
    <property type="term" value="F:hydrolase activity"/>
    <property type="evidence" value="ECO:0007669"/>
    <property type="project" value="InterPro"/>
</dbReference>
<dbReference type="HOGENOM" id="CLU_041441_3_0_1"/>
<accession>G2Q5M9</accession>
<dbReference type="InterPro" id="IPR029052">
    <property type="entry name" value="Metallo-depent_PP-like"/>
</dbReference>
<dbReference type="AlphaFoldDB" id="G2Q5M9"/>
<gene>
    <name evidence="2" type="ORF">MYCTH_73601</name>
</gene>
<evidence type="ECO:0000313" key="3">
    <source>
        <dbReference type="Proteomes" id="UP000007322"/>
    </source>
</evidence>
<dbReference type="InterPro" id="IPR004843">
    <property type="entry name" value="Calcineurin-like_PHP"/>
</dbReference>
<dbReference type="RefSeq" id="XP_003660710.1">
    <property type="nucleotide sequence ID" value="XM_003660662.1"/>
</dbReference>
<reference evidence="2 3" key="1">
    <citation type="journal article" date="2011" name="Nat. Biotechnol.">
        <title>Comparative genomic analysis of the thermophilic biomass-degrading fungi Myceliophthora thermophila and Thielavia terrestris.</title>
        <authorList>
            <person name="Berka R.M."/>
            <person name="Grigoriev I.V."/>
            <person name="Otillar R."/>
            <person name="Salamov A."/>
            <person name="Grimwood J."/>
            <person name="Reid I."/>
            <person name="Ishmael N."/>
            <person name="John T."/>
            <person name="Darmond C."/>
            <person name="Moisan M.-C."/>
            <person name="Henrissat B."/>
            <person name="Coutinho P.M."/>
            <person name="Lombard V."/>
            <person name="Natvig D.O."/>
            <person name="Lindquist E."/>
            <person name="Schmutz J."/>
            <person name="Lucas S."/>
            <person name="Harris P."/>
            <person name="Powlowski J."/>
            <person name="Bellemare A."/>
            <person name="Taylor D."/>
            <person name="Butler G."/>
            <person name="de Vries R.P."/>
            <person name="Allijn I.E."/>
            <person name="van den Brink J."/>
            <person name="Ushinsky S."/>
            <person name="Storms R."/>
            <person name="Powell A.J."/>
            <person name="Paulsen I.T."/>
            <person name="Elbourne L.D.H."/>
            <person name="Baker S.E."/>
            <person name="Magnuson J."/>
            <person name="LaBoissiere S."/>
            <person name="Clutterbuck A.J."/>
            <person name="Martinez D."/>
            <person name="Wogulis M."/>
            <person name="de Leon A.L."/>
            <person name="Rey M.W."/>
            <person name="Tsang A."/>
        </authorList>
    </citation>
    <scope>NUCLEOTIDE SEQUENCE [LARGE SCALE GENOMIC DNA]</scope>
    <source>
        <strain evidence="3">ATCC 42464 / BCRC 31852 / DSM 1799</strain>
    </source>
</reference>
<dbReference type="PANTHER" id="PTHR12905:SF18">
    <property type="entry name" value="ESTER HYDROLASE, PUTATIVE (AFU_ORTHOLOGUE AFUA_4G03130)-RELATED"/>
    <property type="match status" value="1"/>
</dbReference>
<dbReference type="SUPFAM" id="SSF56300">
    <property type="entry name" value="Metallo-dependent phosphatases"/>
    <property type="match status" value="1"/>
</dbReference>
<dbReference type="VEuPathDB" id="FungiDB:MYCTH_73601"/>
<dbReference type="KEGG" id="mtm:MYCTH_73601"/>